<feature type="region of interest" description="Disordered" evidence="1">
    <location>
        <begin position="22"/>
        <end position="63"/>
    </location>
</feature>
<dbReference type="EMBL" id="CAJOBE010035851">
    <property type="protein sequence ID" value="CAF4309090.1"/>
    <property type="molecule type" value="Genomic_DNA"/>
</dbReference>
<sequence>MNDKNVMNDSGLSLTTVRDATELESDHELNPNQQTPTINLKQRRPLTTKVNRNDTDSDDVFVE</sequence>
<feature type="non-terminal residue" evidence="2">
    <location>
        <position position="63"/>
    </location>
</feature>
<dbReference type="AlphaFoldDB" id="A0A820IAI3"/>
<protein>
    <submittedName>
        <fullName evidence="2">Uncharacterized protein</fullName>
    </submittedName>
</protein>
<accession>A0A820IAI3</accession>
<evidence type="ECO:0000256" key="1">
    <source>
        <dbReference type="SAM" id="MobiDB-lite"/>
    </source>
</evidence>
<organism evidence="2 3">
    <name type="scientific">Rotaria sordida</name>
    <dbReference type="NCBI Taxonomy" id="392033"/>
    <lineage>
        <taxon>Eukaryota</taxon>
        <taxon>Metazoa</taxon>
        <taxon>Spiralia</taxon>
        <taxon>Gnathifera</taxon>
        <taxon>Rotifera</taxon>
        <taxon>Eurotatoria</taxon>
        <taxon>Bdelloidea</taxon>
        <taxon>Philodinida</taxon>
        <taxon>Philodinidae</taxon>
        <taxon>Rotaria</taxon>
    </lineage>
</organism>
<feature type="non-terminal residue" evidence="2">
    <location>
        <position position="1"/>
    </location>
</feature>
<evidence type="ECO:0000313" key="2">
    <source>
        <dbReference type="EMBL" id="CAF4309090.1"/>
    </source>
</evidence>
<reference evidence="2" key="1">
    <citation type="submission" date="2021-02" db="EMBL/GenBank/DDBJ databases">
        <authorList>
            <person name="Nowell W R."/>
        </authorList>
    </citation>
    <scope>NUCLEOTIDE SEQUENCE</scope>
</reference>
<feature type="compositionally biased region" description="Polar residues" evidence="1">
    <location>
        <begin position="30"/>
        <end position="40"/>
    </location>
</feature>
<gene>
    <name evidence="2" type="ORF">FNK824_LOCUS40924</name>
</gene>
<evidence type="ECO:0000313" key="3">
    <source>
        <dbReference type="Proteomes" id="UP000663874"/>
    </source>
</evidence>
<proteinExistence type="predicted"/>
<comment type="caution">
    <text evidence="2">The sequence shown here is derived from an EMBL/GenBank/DDBJ whole genome shotgun (WGS) entry which is preliminary data.</text>
</comment>
<name>A0A820IAI3_9BILA</name>
<dbReference type="Proteomes" id="UP000663874">
    <property type="component" value="Unassembled WGS sequence"/>
</dbReference>